<dbReference type="RefSeq" id="WP_316791400.1">
    <property type="nucleotide sequence ID" value="NZ_CP053540.1"/>
</dbReference>
<reference evidence="2" key="1">
    <citation type="submission" date="2020-05" db="EMBL/GenBank/DDBJ databases">
        <authorList>
            <person name="Zhu T."/>
            <person name="Keshari N."/>
            <person name="Lu X."/>
        </authorList>
    </citation>
    <scope>NUCLEOTIDE SEQUENCE</scope>
    <source>
        <strain evidence="2">NK1-22</strain>
    </source>
</reference>
<feature type="region of interest" description="Disordered" evidence="1">
    <location>
        <begin position="1"/>
        <end position="21"/>
    </location>
</feature>
<evidence type="ECO:0000256" key="1">
    <source>
        <dbReference type="SAM" id="MobiDB-lite"/>
    </source>
</evidence>
<gene>
    <name evidence="2" type="ORF">HNI00_05520</name>
</gene>
<protein>
    <submittedName>
        <fullName evidence="2">Uncharacterized protein</fullName>
    </submittedName>
</protein>
<sequence>MRQTRFPKRSLRKSPHPTPRHRAIREAIPTGIALTLALLGGLAMPLKGSATRLEATRLEATSLEGTRLEATRLEATRLEATHLDARPAAEPSTRQAPELAQRIIIRRRGDRPDHHERDPYDWRDDLDWREDYRRDSRSNPYGNRLPRCYPGYDCYPRYDYRPRRRPEPPNPLPLVSTQDCTDLTVMARLSYMWDAGSSLSDAVTGAQLAVCSSGGVATSLSRWGNGQVARFGNGWNYPNGVASRFGSSWQYPNGQLLMSGSSWFYPNGRSARFGANWFTPSGRPVSQQELLSLACGQLGTRQCGDRLQQVPASSGFWYDLTVVELAWLSGR</sequence>
<proteinExistence type="predicted"/>
<dbReference type="EMBL" id="CP053540">
    <property type="protein sequence ID" value="WOB42674.1"/>
    <property type="molecule type" value="Genomic_DNA"/>
</dbReference>
<name>A0AA96Y3G2_9CYAN</name>
<organism evidence="2">
    <name type="scientific">Thermoleptolyngbya oregonensis NK1-22</name>
    <dbReference type="NCBI Taxonomy" id="2547457"/>
    <lineage>
        <taxon>Bacteria</taxon>
        <taxon>Bacillati</taxon>
        <taxon>Cyanobacteriota</taxon>
        <taxon>Cyanophyceae</taxon>
        <taxon>Oculatellales</taxon>
        <taxon>Oculatellaceae</taxon>
        <taxon>Thermoleptolyngbya</taxon>
    </lineage>
</organism>
<dbReference type="KEGG" id="tog:HNI00_05520"/>
<dbReference type="AlphaFoldDB" id="A0AA96Y3G2"/>
<evidence type="ECO:0000313" key="2">
    <source>
        <dbReference type="EMBL" id="WOB42674.1"/>
    </source>
</evidence>
<accession>A0AA96Y3G2</accession>